<evidence type="ECO:0000259" key="1">
    <source>
        <dbReference type="PROSITE" id="PS50851"/>
    </source>
</evidence>
<organism evidence="2 3">
    <name type="scientific">Filobacillus milosensis</name>
    <dbReference type="NCBI Taxonomy" id="94137"/>
    <lineage>
        <taxon>Bacteria</taxon>
        <taxon>Bacillati</taxon>
        <taxon>Bacillota</taxon>
        <taxon>Bacilli</taxon>
        <taxon>Bacillales</taxon>
        <taxon>Bacillaceae</taxon>
        <taxon>Filobacillus</taxon>
    </lineage>
</organism>
<dbReference type="InterPro" id="IPR039315">
    <property type="entry name" value="CheW"/>
</dbReference>
<dbReference type="Gene3D" id="2.40.50.180">
    <property type="entry name" value="CheA-289, Domain 4"/>
    <property type="match status" value="1"/>
</dbReference>
<dbReference type="GO" id="GO:0005829">
    <property type="term" value="C:cytosol"/>
    <property type="evidence" value="ECO:0007669"/>
    <property type="project" value="TreeGrafter"/>
</dbReference>
<protein>
    <submittedName>
        <fullName evidence="2">Chemotaxis protein CheW</fullName>
    </submittedName>
</protein>
<keyword evidence="3" id="KW-1185">Reference proteome</keyword>
<dbReference type="Gene3D" id="2.30.30.40">
    <property type="entry name" value="SH3 Domains"/>
    <property type="match status" value="1"/>
</dbReference>
<dbReference type="AlphaFoldDB" id="A0A4Y8IRV2"/>
<dbReference type="SMART" id="SM00260">
    <property type="entry name" value="CheW"/>
    <property type="match status" value="1"/>
</dbReference>
<accession>A0A4Y8IRV2</accession>
<proteinExistence type="predicted"/>
<dbReference type="GO" id="GO:0006935">
    <property type="term" value="P:chemotaxis"/>
    <property type="evidence" value="ECO:0007669"/>
    <property type="project" value="InterPro"/>
</dbReference>
<reference evidence="2 3" key="1">
    <citation type="submission" date="2019-03" db="EMBL/GenBank/DDBJ databases">
        <authorList>
            <person name="He R.-H."/>
        </authorList>
    </citation>
    <scope>NUCLEOTIDE SEQUENCE [LARGE SCALE GENOMIC DNA]</scope>
    <source>
        <strain evidence="3">SH 714</strain>
    </source>
</reference>
<comment type="caution">
    <text evidence="2">The sequence shown here is derived from an EMBL/GenBank/DDBJ whole genome shotgun (WGS) entry which is preliminary data.</text>
</comment>
<dbReference type="PANTHER" id="PTHR22617">
    <property type="entry name" value="CHEMOTAXIS SENSOR HISTIDINE KINASE-RELATED"/>
    <property type="match status" value="1"/>
</dbReference>
<dbReference type="InterPro" id="IPR036061">
    <property type="entry name" value="CheW-like_dom_sf"/>
</dbReference>
<dbReference type="SUPFAM" id="SSF50341">
    <property type="entry name" value="CheW-like"/>
    <property type="match status" value="1"/>
</dbReference>
<dbReference type="PROSITE" id="PS50851">
    <property type="entry name" value="CHEW"/>
    <property type="match status" value="1"/>
</dbReference>
<dbReference type="PANTHER" id="PTHR22617:SF23">
    <property type="entry name" value="CHEMOTAXIS PROTEIN CHEW"/>
    <property type="match status" value="1"/>
</dbReference>
<gene>
    <name evidence="2" type="ORF">E3U55_05975</name>
</gene>
<sequence length="142" mass="15933">MRDEHFGVPIDQVQSIEKVTSFTKVPQAPDYVKGIVELRGEVTTVVDLRHLLEIGETEDSSETRILIVQVEGLKMGLLVDEAKEVIDVNDDSVEDPPQMVGGVEKEYIMGVSKQDDRLLILVHLHKVLDVEQIEEMKEAVQA</sequence>
<feature type="domain" description="CheW-like" evidence="1">
    <location>
        <begin position="1"/>
        <end position="133"/>
    </location>
</feature>
<evidence type="ECO:0000313" key="2">
    <source>
        <dbReference type="EMBL" id="TFB22782.1"/>
    </source>
</evidence>
<name>A0A4Y8IRV2_9BACI</name>
<dbReference type="Proteomes" id="UP000297975">
    <property type="component" value="Unassembled WGS sequence"/>
</dbReference>
<dbReference type="EMBL" id="SOPW01000005">
    <property type="protein sequence ID" value="TFB22782.1"/>
    <property type="molecule type" value="Genomic_DNA"/>
</dbReference>
<dbReference type="GO" id="GO:0007165">
    <property type="term" value="P:signal transduction"/>
    <property type="evidence" value="ECO:0007669"/>
    <property type="project" value="InterPro"/>
</dbReference>
<evidence type="ECO:0000313" key="3">
    <source>
        <dbReference type="Proteomes" id="UP000297975"/>
    </source>
</evidence>
<dbReference type="InterPro" id="IPR002545">
    <property type="entry name" value="CheW-lke_dom"/>
</dbReference>
<dbReference type="Pfam" id="PF01584">
    <property type="entry name" value="CheW"/>
    <property type="match status" value="1"/>
</dbReference>
<dbReference type="OrthoDB" id="9787997at2"/>